<name>G0A9H9_COLFT</name>
<dbReference type="EMBL" id="CP002745">
    <property type="protein sequence ID" value="AEK62602.1"/>
    <property type="molecule type" value="Genomic_DNA"/>
</dbReference>
<dbReference type="Pfam" id="PF07273">
    <property type="entry name" value="DUF1439"/>
    <property type="match status" value="1"/>
</dbReference>
<dbReference type="HOGENOM" id="CLU_119404_0_0_4"/>
<keyword evidence="1" id="KW-0472">Membrane</keyword>
<protein>
    <submittedName>
        <fullName evidence="2">Putative transmembrane protein</fullName>
    </submittedName>
</protein>
<reference evidence="2 3" key="2">
    <citation type="journal article" date="2006" name="J. Microbiol. Methods">
        <title>Genomic flank-sequencing of plasposon insertion sites for rapid identification of functional genes.</title>
        <authorList>
            <person name="Leveau J.H."/>
            <person name="Gerards S."/>
            <person name="Fritsche K."/>
            <person name="Zondag G."/>
            <person name="van Veen J.A."/>
        </authorList>
    </citation>
    <scope>NUCLEOTIDE SEQUENCE [LARGE SCALE GENOMIC DNA]</scope>
    <source>
        <strain evidence="2 3">Ter331</strain>
    </source>
</reference>
<evidence type="ECO:0000313" key="3">
    <source>
        <dbReference type="Proteomes" id="UP000008392"/>
    </source>
</evidence>
<reference evidence="2 3" key="1">
    <citation type="journal article" date="2004" name="Environ. Microbiol.">
        <title>Phylogeny-function analysis of (meta)genomic libraries: screening for expression of ribosomal RNA genes by large-insert library fluorescent in situ hybridization (LIL-FISH).</title>
        <authorList>
            <person name="Leveau J.H."/>
            <person name="Gerards S."/>
            <person name="de Boer W."/>
            <person name="van Veen J.A."/>
        </authorList>
    </citation>
    <scope>NUCLEOTIDE SEQUENCE [LARGE SCALE GENOMIC DNA]</scope>
    <source>
        <strain evidence="2 3">Ter331</strain>
    </source>
</reference>
<feature type="transmembrane region" description="Helical" evidence="1">
    <location>
        <begin position="26"/>
        <end position="49"/>
    </location>
</feature>
<dbReference type="KEGG" id="cfu:CFU_2776"/>
<reference evidence="3" key="6">
    <citation type="submission" date="2011-05" db="EMBL/GenBank/DDBJ databases">
        <title>Complete sequence of Collimonas fungivorans Ter331.</title>
        <authorList>
            <person name="Leveau J.H."/>
        </authorList>
    </citation>
    <scope>NUCLEOTIDE SEQUENCE [LARGE SCALE GENOMIC DNA]</scope>
    <source>
        <strain evidence="3">Ter331</strain>
    </source>
</reference>
<dbReference type="Gene3D" id="3.15.10.40">
    <property type="entry name" value="Uncharacterised protein PF07273, DUF1439"/>
    <property type="match status" value="1"/>
</dbReference>
<keyword evidence="3" id="KW-1185">Reference proteome</keyword>
<proteinExistence type="predicted"/>
<gene>
    <name evidence="2" type="ordered locus">CFU_2776</name>
</gene>
<reference evidence="2 3" key="3">
    <citation type="journal article" date="2008" name="FEMS Microbiol. Ecol.">
        <title>Identification and characterization of genes underlying chitinolysis in Collimonas fungivorans Ter331.</title>
        <authorList>
            <person name="Fritsche K."/>
            <person name="de Boer W."/>
            <person name="Gerards S."/>
            <person name="van den Berg M."/>
            <person name="van Veen J.A."/>
            <person name="Leveau J.H."/>
        </authorList>
    </citation>
    <scope>NUCLEOTIDE SEQUENCE [LARGE SCALE GENOMIC DNA]</scope>
    <source>
        <strain evidence="2 3">Ter331</strain>
    </source>
</reference>
<reference evidence="2 3" key="4">
    <citation type="journal article" date="2010" name="Environ. Microbiol.">
        <title>The bacterial genus Collimonas: mycophagy, weathering and other adaptive solutions to life in oligotrophic soil environments.</title>
        <authorList>
            <person name="Leveau J.H."/>
            <person name="Uroz S."/>
            <person name="de Boer W."/>
        </authorList>
    </citation>
    <scope>NUCLEOTIDE SEQUENCE [LARGE SCALE GENOMIC DNA]</scope>
    <source>
        <strain evidence="2 3">Ter331</strain>
    </source>
</reference>
<organism evidence="2 3">
    <name type="scientific">Collimonas fungivorans (strain Ter331)</name>
    <dbReference type="NCBI Taxonomy" id="1005048"/>
    <lineage>
        <taxon>Bacteria</taxon>
        <taxon>Pseudomonadati</taxon>
        <taxon>Pseudomonadota</taxon>
        <taxon>Betaproteobacteria</taxon>
        <taxon>Burkholderiales</taxon>
        <taxon>Oxalobacteraceae</taxon>
        <taxon>Collimonas</taxon>
    </lineage>
</organism>
<evidence type="ECO:0000313" key="2">
    <source>
        <dbReference type="EMBL" id="AEK62602.1"/>
    </source>
</evidence>
<dbReference type="STRING" id="1005048.CFU_2776"/>
<evidence type="ECO:0000256" key="1">
    <source>
        <dbReference type="SAM" id="Phobius"/>
    </source>
</evidence>
<dbReference type="Proteomes" id="UP000008392">
    <property type="component" value="Chromosome"/>
</dbReference>
<keyword evidence="1 2" id="KW-0812">Transmembrane</keyword>
<reference evidence="2 3" key="5">
    <citation type="journal article" date="2011" name="ISME J.">
        <title>Dual transcriptional profiling of a bacterial/fungal confrontation: Collimonas fungivorans versus Aspergillus niger.</title>
        <authorList>
            <person name="Mela F."/>
            <person name="Fritsche K."/>
            <person name="de Boer W."/>
            <person name="van Veen J.A."/>
            <person name="de Graaff L.H."/>
            <person name="van den Berg M."/>
            <person name="Leveau J.H."/>
        </authorList>
    </citation>
    <scope>NUCLEOTIDE SEQUENCE [LARGE SCALE GENOMIC DNA]</scope>
    <source>
        <strain evidence="2 3">Ter331</strain>
    </source>
</reference>
<sequence length="207" mass="22683">MACGNYNVVAAGRKPRETMHTIRRTLVKTMLGLSATAVAAGAWAGYNIWSNEYTFSQQQLQTAIESKFPQQLRYAEVFNVGLKNPHLTLNPAQNRVLTQVNVSVVSPLLLAGTLNGAITLSSGLKYDRATRAVQLDNPTVDNIDFSNVPAQYKPQLSQIGAVVAQQVLNNYPIYTFRSEELRLNGKTFEPGAITVQQDGIAVEINES</sequence>
<dbReference type="AlphaFoldDB" id="G0A9H9"/>
<accession>G0A9H9</accession>
<dbReference type="InterPro" id="IPR010835">
    <property type="entry name" value="DUF1439"/>
</dbReference>
<dbReference type="eggNOG" id="ENOG50324B7">
    <property type="taxonomic scope" value="Bacteria"/>
</dbReference>
<keyword evidence="1" id="KW-1133">Transmembrane helix</keyword>